<sequence>MNDSLPKLLLRRSEGGHGAVLWGHEAQPHFGRAFDRLLAEGLLTERAPATTWPPCSTCEGRCEGRDIVVIGDLLVAECPEDHRCNSTLAPNLIRSFEIDAAVLCRLIAAASGLSGDLATVTDGVWDLGRLPSGRSVMLALDPMAAADPRLVTLIRTRVEPNQTTLLLPGAVPELQRQHLAEAGLRIMMTMEALGDAGFALDPAALAPSMPGKVRLNIGRAGRTVALDRRPRQLGDQPLRLLVKLAEAAQRHGGFVETHELDRAIYGDQIRPAAREPRDIIRLLKDGLAAGLEGAEAKAARDLIEGKRQPSRYRLALMPEEIDIRP</sequence>
<accession>A0ABV7BQA7</accession>
<dbReference type="Proteomes" id="UP001595420">
    <property type="component" value="Unassembled WGS sequence"/>
</dbReference>
<gene>
    <name evidence="1" type="ORF">ACFOD3_06160</name>
</gene>
<dbReference type="RefSeq" id="WP_216835354.1">
    <property type="nucleotide sequence ID" value="NZ_JAFNJS010000001.1"/>
</dbReference>
<organism evidence="1 2">
    <name type="scientific">Falsiroseomonas tokyonensis</name>
    <dbReference type="NCBI Taxonomy" id="430521"/>
    <lineage>
        <taxon>Bacteria</taxon>
        <taxon>Pseudomonadati</taxon>
        <taxon>Pseudomonadota</taxon>
        <taxon>Alphaproteobacteria</taxon>
        <taxon>Acetobacterales</taxon>
        <taxon>Roseomonadaceae</taxon>
        <taxon>Falsiroseomonas</taxon>
    </lineage>
</organism>
<evidence type="ECO:0000313" key="1">
    <source>
        <dbReference type="EMBL" id="MFC2999468.1"/>
    </source>
</evidence>
<proteinExistence type="predicted"/>
<dbReference type="EMBL" id="JBHRSB010000001">
    <property type="protein sequence ID" value="MFC2999468.1"/>
    <property type="molecule type" value="Genomic_DNA"/>
</dbReference>
<keyword evidence="2" id="KW-1185">Reference proteome</keyword>
<comment type="caution">
    <text evidence="1">The sequence shown here is derived from an EMBL/GenBank/DDBJ whole genome shotgun (WGS) entry which is preliminary data.</text>
</comment>
<protein>
    <submittedName>
        <fullName evidence="1">Uncharacterized protein</fullName>
    </submittedName>
</protein>
<evidence type="ECO:0000313" key="2">
    <source>
        <dbReference type="Proteomes" id="UP001595420"/>
    </source>
</evidence>
<name>A0ABV7BQA7_9PROT</name>
<reference evidence="2" key="1">
    <citation type="journal article" date="2019" name="Int. J. Syst. Evol. Microbiol.">
        <title>The Global Catalogue of Microorganisms (GCM) 10K type strain sequencing project: providing services to taxonomists for standard genome sequencing and annotation.</title>
        <authorList>
            <consortium name="The Broad Institute Genomics Platform"/>
            <consortium name="The Broad Institute Genome Sequencing Center for Infectious Disease"/>
            <person name="Wu L."/>
            <person name="Ma J."/>
        </authorList>
    </citation>
    <scope>NUCLEOTIDE SEQUENCE [LARGE SCALE GENOMIC DNA]</scope>
    <source>
        <strain evidence="2">CGMCC 1.16855</strain>
    </source>
</reference>